<name>A0ABD3BES1_9LAMI</name>
<evidence type="ECO:0000256" key="2">
    <source>
        <dbReference type="ARBA" id="ARBA00009295"/>
    </source>
</evidence>
<dbReference type="PROSITE" id="PS50255">
    <property type="entry name" value="CYTOCHROME_B5_2"/>
    <property type="match status" value="1"/>
</dbReference>
<dbReference type="Proteomes" id="UP001632038">
    <property type="component" value="Unassembled WGS sequence"/>
</dbReference>
<dbReference type="SUPFAM" id="SSF55856">
    <property type="entry name" value="Cytochrome b5-like heme/steroid binding domain"/>
    <property type="match status" value="1"/>
</dbReference>
<dbReference type="PIRSF" id="PIRSF015921">
    <property type="entry name" value="FA_sphinglp_des"/>
    <property type="match status" value="1"/>
</dbReference>
<keyword evidence="4" id="KW-1133">Transmembrane helix</keyword>
<evidence type="ECO:0000313" key="7">
    <source>
        <dbReference type="Proteomes" id="UP001632038"/>
    </source>
</evidence>
<dbReference type="CDD" id="cd03506">
    <property type="entry name" value="Delta6-FADS-like"/>
    <property type="match status" value="1"/>
</dbReference>
<evidence type="ECO:0000256" key="4">
    <source>
        <dbReference type="SAM" id="Phobius"/>
    </source>
</evidence>
<accession>A0ABD3BES1</accession>
<feature type="transmembrane region" description="Helical" evidence="4">
    <location>
        <begin position="174"/>
        <end position="195"/>
    </location>
</feature>
<dbReference type="InterPro" id="IPR036400">
    <property type="entry name" value="Cyt_B5-like_heme/steroid_sf"/>
</dbReference>
<dbReference type="EC" id="1.14.19.-" evidence="6"/>
<comment type="subcellular location">
    <subcellularLocation>
        <location evidence="1">Membrane</location>
    </subcellularLocation>
</comment>
<comment type="caution">
    <text evidence="6">The sequence shown here is derived from an EMBL/GenBank/DDBJ whole genome shotgun (WGS) entry which is preliminary data.</text>
</comment>
<keyword evidence="7" id="KW-1185">Reference proteome</keyword>
<dbReference type="Pfam" id="PF00487">
    <property type="entry name" value="FA_desaturase"/>
    <property type="match status" value="1"/>
</dbReference>
<protein>
    <submittedName>
        <fullName evidence="6">Delta 8 Fatty Acid Desaturase</fullName>
        <ecNumber evidence="6">1.14.19.-</ecNumber>
    </submittedName>
</protein>
<evidence type="ECO:0000256" key="3">
    <source>
        <dbReference type="ARBA" id="ARBA00023002"/>
    </source>
</evidence>
<dbReference type="InterPro" id="IPR001199">
    <property type="entry name" value="Cyt_B5-like_heme/steroid-bd"/>
</dbReference>
<sequence>MAVDENTKKIYITSDELKKHNKPDDLWVSIQGKIYNVTDWLPHHPGGDVPILSLAGQDVTDAFIAFHPGSAWKHLDPFFTGLYLEDFKVSDVSRDYRALVARFVKSGLFDKKGHGVIYSLCFIALMFASCIYGVLCYNSFWAHMLSGAILGLAWMQVTYLGHDSGHYNIMISPGFNKLAQILTGNCLTGISMAWWKWTHNAHHVACNSLDHDPDLQHLPVFAVSSRFFQSITSEFYKRQLTFDSFSRFFVSYQHLTFYPVMVVARFNLYLQTILLLFFSKRKVQDRAINILGVLVFYTWFPLLVSCLPNWTERILFVLASFTVCSVQHIQFCLNHFAANVYVGAPKGNDWFEKQTNGTIDIDCSTWMDWFFGGLQFQLEHHLFPRMPRCNLRSISPVVQELCKKHNLPYNSVSFVEANKWTLRTLRSAALEARNLSSPVAKNLIWEAVKTHG</sequence>
<keyword evidence="4" id="KW-0472">Membrane</keyword>
<gene>
    <name evidence="6" type="primary">SLD1_3</name>
    <name evidence="6" type="ORF">CASFOL_041340</name>
</gene>
<reference evidence="7" key="1">
    <citation type="journal article" date="2024" name="IScience">
        <title>Strigolactones Initiate the Formation of Haustorium-like Structures in Castilleja.</title>
        <authorList>
            <person name="Buerger M."/>
            <person name="Peterson D."/>
            <person name="Chory J."/>
        </authorList>
    </citation>
    <scope>NUCLEOTIDE SEQUENCE [LARGE SCALE GENOMIC DNA]</scope>
</reference>
<dbReference type="EMBL" id="JAVIJP010000100">
    <property type="protein sequence ID" value="KAL3615679.1"/>
    <property type="molecule type" value="Genomic_DNA"/>
</dbReference>
<keyword evidence="4" id="KW-0812">Transmembrane</keyword>
<dbReference type="PANTHER" id="PTHR19353:SF28">
    <property type="entry name" value="DELTA(8)-FATTY-ACID DESATURASE 2"/>
    <property type="match status" value="1"/>
</dbReference>
<feature type="transmembrane region" description="Helical" evidence="4">
    <location>
        <begin position="257"/>
        <end position="278"/>
    </location>
</feature>
<evidence type="ECO:0000256" key="1">
    <source>
        <dbReference type="ARBA" id="ARBA00004370"/>
    </source>
</evidence>
<evidence type="ECO:0000313" key="6">
    <source>
        <dbReference type="EMBL" id="KAL3615679.1"/>
    </source>
</evidence>
<dbReference type="SMART" id="SM01117">
    <property type="entry name" value="Cyt-b5"/>
    <property type="match status" value="1"/>
</dbReference>
<feature type="domain" description="Cytochrome b5 heme-binding" evidence="5">
    <location>
        <begin position="9"/>
        <end position="93"/>
    </location>
</feature>
<dbReference type="PANTHER" id="PTHR19353">
    <property type="entry name" value="FATTY ACID DESATURASE 2"/>
    <property type="match status" value="1"/>
</dbReference>
<dbReference type="GO" id="GO:0016020">
    <property type="term" value="C:membrane"/>
    <property type="evidence" value="ECO:0007669"/>
    <property type="project" value="UniProtKB-SubCell"/>
</dbReference>
<dbReference type="AlphaFoldDB" id="A0ABD3BES1"/>
<feature type="transmembrane region" description="Helical" evidence="4">
    <location>
        <begin position="141"/>
        <end position="162"/>
    </location>
</feature>
<dbReference type="Pfam" id="PF00173">
    <property type="entry name" value="Cyt-b5"/>
    <property type="match status" value="1"/>
</dbReference>
<dbReference type="InterPro" id="IPR012171">
    <property type="entry name" value="Fatty_acid_desaturase"/>
</dbReference>
<proteinExistence type="inferred from homology"/>
<dbReference type="Gene3D" id="3.10.120.10">
    <property type="entry name" value="Cytochrome b5-like heme/steroid binding domain"/>
    <property type="match status" value="1"/>
</dbReference>
<feature type="transmembrane region" description="Helical" evidence="4">
    <location>
        <begin position="290"/>
        <end position="310"/>
    </location>
</feature>
<comment type="similarity">
    <text evidence="2">Belongs to the fatty acid desaturase type 1 family.</text>
</comment>
<organism evidence="6 7">
    <name type="scientific">Castilleja foliolosa</name>
    <dbReference type="NCBI Taxonomy" id="1961234"/>
    <lineage>
        <taxon>Eukaryota</taxon>
        <taxon>Viridiplantae</taxon>
        <taxon>Streptophyta</taxon>
        <taxon>Embryophyta</taxon>
        <taxon>Tracheophyta</taxon>
        <taxon>Spermatophyta</taxon>
        <taxon>Magnoliopsida</taxon>
        <taxon>eudicotyledons</taxon>
        <taxon>Gunneridae</taxon>
        <taxon>Pentapetalae</taxon>
        <taxon>asterids</taxon>
        <taxon>lamiids</taxon>
        <taxon>Lamiales</taxon>
        <taxon>Orobanchaceae</taxon>
        <taxon>Pedicularideae</taxon>
        <taxon>Castillejinae</taxon>
        <taxon>Castilleja</taxon>
    </lineage>
</organism>
<dbReference type="InterPro" id="IPR005804">
    <property type="entry name" value="FA_desaturase_dom"/>
</dbReference>
<dbReference type="GO" id="GO:0016717">
    <property type="term" value="F:oxidoreductase activity, acting on paired donors, with oxidation of a pair of donors resulting in the reduction of molecular oxygen to two molecules of water"/>
    <property type="evidence" value="ECO:0007669"/>
    <property type="project" value="UniProtKB-ARBA"/>
</dbReference>
<keyword evidence="3 6" id="KW-0560">Oxidoreductase</keyword>
<feature type="transmembrane region" description="Helical" evidence="4">
    <location>
        <begin position="115"/>
        <end position="135"/>
    </location>
</feature>
<evidence type="ECO:0000259" key="5">
    <source>
        <dbReference type="PROSITE" id="PS50255"/>
    </source>
</evidence>